<gene>
    <name evidence="1" type="ORF">I79_005575</name>
</gene>
<dbReference type="InParanoid" id="G3H5J3"/>
<accession>G3H5J3</accession>
<evidence type="ECO:0000313" key="1">
    <source>
        <dbReference type="EMBL" id="EGV95983.1"/>
    </source>
</evidence>
<proteinExistence type="predicted"/>
<dbReference type="AlphaFoldDB" id="G3H5J3"/>
<dbReference type="Proteomes" id="UP000001075">
    <property type="component" value="Unassembled WGS sequence"/>
</dbReference>
<protein>
    <submittedName>
        <fullName evidence="1">Uncharacterized protein</fullName>
    </submittedName>
</protein>
<dbReference type="EMBL" id="JH000160">
    <property type="protein sequence ID" value="EGV95983.1"/>
    <property type="molecule type" value="Genomic_DNA"/>
</dbReference>
<sequence length="59" mass="6302">MAREEAEGPPLPGVQARHDRLFALQSDLNAPVPLGEGRLPPGLSSLARLHSPCHLVLLT</sequence>
<name>G3H5J3_CRIGR</name>
<reference evidence="2" key="1">
    <citation type="journal article" date="2011" name="Nat. Biotechnol.">
        <title>The genomic sequence of the Chinese hamster ovary (CHO)-K1 cell line.</title>
        <authorList>
            <person name="Xu X."/>
            <person name="Nagarajan H."/>
            <person name="Lewis N.E."/>
            <person name="Pan S."/>
            <person name="Cai Z."/>
            <person name="Liu X."/>
            <person name="Chen W."/>
            <person name="Xie M."/>
            <person name="Wang W."/>
            <person name="Hammond S."/>
            <person name="Andersen M.R."/>
            <person name="Neff N."/>
            <person name="Passarelli B."/>
            <person name="Koh W."/>
            <person name="Fan H.C."/>
            <person name="Wang J."/>
            <person name="Gui Y."/>
            <person name="Lee K.H."/>
            <person name="Betenbaugh M.J."/>
            <person name="Quake S.R."/>
            <person name="Famili I."/>
            <person name="Palsson B.O."/>
            <person name="Wang J."/>
        </authorList>
    </citation>
    <scope>NUCLEOTIDE SEQUENCE [LARGE SCALE GENOMIC DNA]</scope>
    <source>
        <strain evidence="2">CHO K1 cell line</strain>
    </source>
</reference>
<organism evidence="1 2">
    <name type="scientific">Cricetulus griseus</name>
    <name type="common">Chinese hamster</name>
    <name type="synonym">Cricetulus barabensis griseus</name>
    <dbReference type="NCBI Taxonomy" id="10029"/>
    <lineage>
        <taxon>Eukaryota</taxon>
        <taxon>Metazoa</taxon>
        <taxon>Chordata</taxon>
        <taxon>Craniata</taxon>
        <taxon>Vertebrata</taxon>
        <taxon>Euteleostomi</taxon>
        <taxon>Mammalia</taxon>
        <taxon>Eutheria</taxon>
        <taxon>Euarchontoglires</taxon>
        <taxon>Glires</taxon>
        <taxon>Rodentia</taxon>
        <taxon>Myomorpha</taxon>
        <taxon>Muroidea</taxon>
        <taxon>Cricetidae</taxon>
        <taxon>Cricetinae</taxon>
        <taxon>Cricetulus</taxon>
    </lineage>
</organism>
<evidence type="ECO:0000313" key="2">
    <source>
        <dbReference type="Proteomes" id="UP000001075"/>
    </source>
</evidence>